<dbReference type="AlphaFoldDB" id="A0A1E3A165"/>
<evidence type="ECO:0000313" key="12">
    <source>
        <dbReference type="Proteomes" id="UP000094067"/>
    </source>
</evidence>
<comment type="similarity">
    <text evidence="7">Belongs to the binding-protein-dependent transport system permease family.</text>
</comment>
<dbReference type="PROSITE" id="PS50928">
    <property type="entry name" value="ABC_TM1"/>
    <property type="match status" value="1"/>
</dbReference>
<feature type="transmembrane region" description="Helical" evidence="7">
    <location>
        <begin position="75"/>
        <end position="97"/>
    </location>
</feature>
<evidence type="ECO:0000256" key="7">
    <source>
        <dbReference type="RuleBase" id="RU363032"/>
    </source>
</evidence>
<keyword evidence="4 7" id="KW-0812">Transmembrane</keyword>
<evidence type="ECO:0000313" key="13">
    <source>
        <dbReference type="Proteomes" id="UP000094271"/>
    </source>
</evidence>
<dbReference type="Pfam" id="PF00528">
    <property type="entry name" value="BPD_transp_1"/>
    <property type="match status" value="1"/>
</dbReference>
<reference evidence="11 14" key="2">
    <citation type="submission" date="2016-08" db="EMBL/GenBank/DDBJ databases">
        <title>Characterization of Isolates of Eisenbergiella tayi Derived from Blood Cultures, Using Whole Genome Sequencing.</title>
        <authorList>
            <person name="Bernier A.-M."/>
            <person name="Burdz T."/>
            <person name="Wiebe D."/>
            <person name="Bernard K."/>
        </authorList>
    </citation>
    <scope>NUCLEOTIDE SEQUENCE [LARGE SCALE GENOMIC DNA]</scope>
    <source>
        <strain evidence="11 14">NML120146</strain>
    </source>
</reference>
<dbReference type="Proteomes" id="UP000094869">
    <property type="component" value="Unassembled WGS sequence"/>
</dbReference>
<evidence type="ECO:0000256" key="6">
    <source>
        <dbReference type="ARBA" id="ARBA00023136"/>
    </source>
</evidence>
<organism evidence="9 12">
    <name type="scientific">Eisenbergiella tayi</name>
    <dbReference type="NCBI Taxonomy" id="1432052"/>
    <lineage>
        <taxon>Bacteria</taxon>
        <taxon>Bacillati</taxon>
        <taxon>Bacillota</taxon>
        <taxon>Clostridia</taxon>
        <taxon>Lachnospirales</taxon>
        <taxon>Lachnospiraceae</taxon>
        <taxon>Eisenbergiella</taxon>
    </lineage>
</organism>
<evidence type="ECO:0000313" key="11">
    <source>
        <dbReference type="EMBL" id="ODR55488.1"/>
    </source>
</evidence>
<evidence type="ECO:0000313" key="10">
    <source>
        <dbReference type="EMBL" id="ODR52998.1"/>
    </source>
</evidence>
<feature type="transmembrane region" description="Helical" evidence="7">
    <location>
        <begin position="182"/>
        <end position="207"/>
    </location>
</feature>
<dbReference type="EMBL" id="MEHD01000024">
    <property type="protein sequence ID" value="ODR55488.1"/>
    <property type="molecule type" value="Genomic_DNA"/>
</dbReference>
<keyword evidence="14" id="KW-1185">Reference proteome</keyword>
<dbReference type="GO" id="GO:0055085">
    <property type="term" value="P:transmembrane transport"/>
    <property type="evidence" value="ECO:0007669"/>
    <property type="project" value="InterPro"/>
</dbReference>
<keyword evidence="3" id="KW-1003">Cell membrane</keyword>
<evidence type="ECO:0000256" key="1">
    <source>
        <dbReference type="ARBA" id="ARBA00004651"/>
    </source>
</evidence>
<dbReference type="SUPFAM" id="SSF161098">
    <property type="entry name" value="MetI-like"/>
    <property type="match status" value="1"/>
</dbReference>
<dbReference type="Gene3D" id="1.10.3720.10">
    <property type="entry name" value="MetI-like"/>
    <property type="match status" value="1"/>
</dbReference>
<dbReference type="GO" id="GO:0005886">
    <property type="term" value="C:plasma membrane"/>
    <property type="evidence" value="ECO:0007669"/>
    <property type="project" value="UniProtKB-SubCell"/>
</dbReference>
<dbReference type="InterPro" id="IPR035906">
    <property type="entry name" value="MetI-like_sf"/>
</dbReference>
<keyword evidence="5 7" id="KW-1133">Transmembrane helix</keyword>
<evidence type="ECO:0000256" key="2">
    <source>
        <dbReference type="ARBA" id="ARBA00022448"/>
    </source>
</evidence>
<dbReference type="CDD" id="cd06261">
    <property type="entry name" value="TM_PBP2"/>
    <property type="match status" value="1"/>
</dbReference>
<evidence type="ECO:0000259" key="8">
    <source>
        <dbReference type="PROSITE" id="PS50928"/>
    </source>
</evidence>
<feature type="transmembrane region" description="Helical" evidence="7">
    <location>
        <begin position="109"/>
        <end position="127"/>
    </location>
</feature>
<dbReference type="OrthoDB" id="9772609at2"/>
<reference evidence="9 12" key="1">
    <citation type="submission" date="2016-07" db="EMBL/GenBank/DDBJ databases">
        <title>Characterization of isolates of Eisenbergiella tayi derived from blood cultures, using whole genome sequencing.</title>
        <authorList>
            <person name="Burdz T."/>
            <person name="Wiebe D."/>
            <person name="Huynh C."/>
            <person name="Bernard K."/>
        </authorList>
    </citation>
    <scope>NUCLEOTIDE SEQUENCE [LARGE SCALE GENOMIC DNA]</scope>
    <source>
        <strain evidence="9 12">NML 110608</strain>
    </source>
</reference>
<feature type="transmembrane region" description="Helical" evidence="7">
    <location>
        <begin position="12"/>
        <end position="33"/>
    </location>
</feature>
<evidence type="ECO:0000313" key="9">
    <source>
        <dbReference type="EMBL" id="ODM02493.1"/>
    </source>
</evidence>
<proteinExistence type="inferred from homology"/>
<evidence type="ECO:0000256" key="5">
    <source>
        <dbReference type="ARBA" id="ARBA00022989"/>
    </source>
</evidence>
<dbReference type="PANTHER" id="PTHR43744:SF12">
    <property type="entry name" value="ABC TRANSPORTER PERMEASE PROTEIN MG189-RELATED"/>
    <property type="match status" value="1"/>
</dbReference>
<dbReference type="RefSeq" id="WP_069155009.1">
    <property type="nucleotide sequence ID" value="NZ_DBFYTW010000126.1"/>
</dbReference>
<feature type="transmembrane region" description="Helical" evidence="7">
    <location>
        <begin position="243"/>
        <end position="261"/>
    </location>
</feature>
<keyword evidence="6 7" id="KW-0472">Membrane</keyword>
<protein>
    <submittedName>
        <fullName evidence="10">ABC transporter permease</fullName>
    </submittedName>
    <submittedName>
        <fullName evidence="9">L-arabinose transport system permease protein AraQ</fullName>
    </submittedName>
</protein>
<accession>A0A1E3A165</accession>
<sequence length="276" mass="31208">MKKKKEGKKLFLSDLVLIPICLIFLYPFYYLVINTFKPMTEMSFNPVAFPKTLFLDNYKDIFSQAQIYRAFGNTLIITVCSVLLIVVIGEMAAYPIVFNANKLNNAFMVYLMIGFLVPFQAILLSLFEVMQALKLIDTIHGMILFYCNGSALTVFLAVGYMRTIPKELTEAAIVDGCSVGGVFFRIVFPLMKPITATSIIFNTMWIWNDFIAPNIFLNSRMKGTVVLEVFRAKGQFSVDWPRFMTLSVVSILPIVIFYLCMQKHIIKGLTAGAVKG</sequence>
<keyword evidence="2 7" id="KW-0813">Transport</keyword>
<dbReference type="Proteomes" id="UP000094271">
    <property type="component" value="Unassembled WGS sequence"/>
</dbReference>
<name>A0A1E3A165_9FIRM</name>
<dbReference type="InterPro" id="IPR000515">
    <property type="entry name" value="MetI-like"/>
</dbReference>
<dbReference type="EMBL" id="MCGH01000004">
    <property type="protein sequence ID" value="ODM02493.1"/>
    <property type="molecule type" value="Genomic_DNA"/>
</dbReference>
<dbReference type="PANTHER" id="PTHR43744">
    <property type="entry name" value="ABC TRANSPORTER PERMEASE PROTEIN MG189-RELATED-RELATED"/>
    <property type="match status" value="1"/>
</dbReference>
<dbReference type="Proteomes" id="UP000094067">
    <property type="component" value="Unassembled WGS sequence"/>
</dbReference>
<feature type="transmembrane region" description="Helical" evidence="7">
    <location>
        <begin position="139"/>
        <end position="161"/>
    </location>
</feature>
<evidence type="ECO:0000313" key="14">
    <source>
        <dbReference type="Proteomes" id="UP000094869"/>
    </source>
</evidence>
<reference evidence="10 13" key="3">
    <citation type="submission" date="2016-08" db="EMBL/GenBank/DDBJ databases">
        <authorList>
            <person name="Seilhamer J.J."/>
        </authorList>
    </citation>
    <scope>NUCLEOTIDE SEQUENCE [LARGE SCALE GENOMIC DNA]</scope>
    <source>
        <strain evidence="10 13">NML150140-1</strain>
    </source>
</reference>
<evidence type="ECO:0000256" key="4">
    <source>
        <dbReference type="ARBA" id="ARBA00022692"/>
    </source>
</evidence>
<evidence type="ECO:0000256" key="3">
    <source>
        <dbReference type="ARBA" id="ARBA00022475"/>
    </source>
</evidence>
<comment type="subcellular location">
    <subcellularLocation>
        <location evidence="1 7">Cell membrane</location>
        <topology evidence="1 7">Multi-pass membrane protein</topology>
    </subcellularLocation>
</comment>
<gene>
    <name evidence="9" type="primary">araQ_113</name>
    <name evidence="10" type="ORF">BEI59_09030</name>
    <name evidence="9" type="ORF">BEI61_05655</name>
    <name evidence="11" type="ORF">BEI63_14720</name>
</gene>
<dbReference type="GeneID" id="93303097"/>
<dbReference type="EMBL" id="MEHA01000005">
    <property type="protein sequence ID" value="ODR52998.1"/>
    <property type="molecule type" value="Genomic_DNA"/>
</dbReference>
<comment type="caution">
    <text evidence="9">The sequence shown here is derived from an EMBL/GenBank/DDBJ whole genome shotgun (WGS) entry which is preliminary data.</text>
</comment>
<feature type="domain" description="ABC transmembrane type-1" evidence="8">
    <location>
        <begin position="71"/>
        <end position="261"/>
    </location>
</feature>